<dbReference type="RefSeq" id="WP_227894715.1">
    <property type="nucleotide sequence ID" value="NZ_CP099466.1"/>
</dbReference>
<dbReference type="Proteomes" id="UP001139158">
    <property type="component" value="Unassembled WGS sequence"/>
</dbReference>
<dbReference type="AlphaFoldDB" id="A0A9X1MCN3"/>
<organism evidence="3 4">
    <name type="scientific">Arthrobacter caoxuetaonis</name>
    <dbReference type="NCBI Taxonomy" id="2886935"/>
    <lineage>
        <taxon>Bacteria</taxon>
        <taxon>Bacillati</taxon>
        <taxon>Actinomycetota</taxon>
        <taxon>Actinomycetes</taxon>
        <taxon>Micrococcales</taxon>
        <taxon>Micrococcaceae</taxon>
        <taxon>Arthrobacter</taxon>
    </lineage>
</organism>
<dbReference type="InterPro" id="IPR002563">
    <property type="entry name" value="Flavin_Rdtase-like_dom"/>
</dbReference>
<keyword evidence="1" id="KW-0560">Oxidoreductase</keyword>
<dbReference type="GO" id="GO:0010181">
    <property type="term" value="F:FMN binding"/>
    <property type="evidence" value="ECO:0007669"/>
    <property type="project" value="InterPro"/>
</dbReference>
<dbReference type="PANTHER" id="PTHR30466">
    <property type="entry name" value="FLAVIN REDUCTASE"/>
    <property type="match status" value="1"/>
</dbReference>
<dbReference type="InterPro" id="IPR050268">
    <property type="entry name" value="NADH-dep_flavin_reductase"/>
</dbReference>
<gene>
    <name evidence="3" type="ORF">LJ757_03945</name>
</gene>
<dbReference type="GO" id="GO:0042602">
    <property type="term" value="F:riboflavin reductase (NADPH) activity"/>
    <property type="evidence" value="ECO:0007669"/>
    <property type="project" value="TreeGrafter"/>
</dbReference>
<evidence type="ECO:0000259" key="2">
    <source>
        <dbReference type="SMART" id="SM00903"/>
    </source>
</evidence>
<dbReference type="EMBL" id="JAJFZV010000003">
    <property type="protein sequence ID" value="MCC3296957.1"/>
    <property type="molecule type" value="Genomic_DNA"/>
</dbReference>
<dbReference type="Pfam" id="PF01613">
    <property type="entry name" value="Flavin_Reduct"/>
    <property type="match status" value="1"/>
</dbReference>
<evidence type="ECO:0000313" key="3">
    <source>
        <dbReference type="EMBL" id="MCC3296957.1"/>
    </source>
</evidence>
<proteinExistence type="predicted"/>
<evidence type="ECO:0000256" key="1">
    <source>
        <dbReference type="ARBA" id="ARBA00023002"/>
    </source>
</evidence>
<dbReference type="SUPFAM" id="SSF50475">
    <property type="entry name" value="FMN-binding split barrel"/>
    <property type="match status" value="1"/>
</dbReference>
<keyword evidence="4" id="KW-1185">Reference proteome</keyword>
<evidence type="ECO:0000313" key="4">
    <source>
        <dbReference type="Proteomes" id="UP001139158"/>
    </source>
</evidence>
<reference evidence="3" key="1">
    <citation type="submission" date="2021-10" db="EMBL/GenBank/DDBJ databases">
        <title>Novel species in genus Arthrobacter.</title>
        <authorList>
            <person name="Liu Y."/>
        </authorList>
    </citation>
    <scope>NUCLEOTIDE SEQUENCE</scope>
    <source>
        <strain evidence="3">Zg-Y453</strain>
    </source>
</reference>
<comment type="caution">
    <text evidence="3">The sequence shown here is derived from an EMBL/GenBank/DDBJ whole genome shotgun (WGS) entry which is preliminary data.</text>
</comment>
<feature type="domain" description="Flavin reductase like" evidence="2">
    <location>
        <begin position="25"/>
        <end position="165"/>
    </location>
</feature>
<dbReference type="Gene3D" id="2.30.110.10">
    <property type="entry name" value="Electron Transport, Fmn-binding Protein, Chain A"/>
    <property type="match status" value="1"/>
</dbReference>
<protein>
    <submittedName>
        <fullName evidence="3">Flavin reductase family protein</fullName>
    </submittedName>
</protein>
<dbReference type="SMART" id="SM00903">
    <property type="entry name" value="Flavin_Reduct"/>
    <property type="match status" value="1"/>
</dbReference>
<dbReference type="InterPro" id="IPR012349">
    <property type="entry name" value="Split_barrel_FMN-bd"/>
</dbReference>
<accession>A0A9X1MCN3</accession>
<name>A0A9X1MCN3_9MICC</name>
<dbReference type="PANTHER" id="PTHR30466:SF1">
    <property type="entry name" value="FMN REDUCTASE (NADH) RUTF"/>
    <property type="match status" value="1"/>
</dbReference>
<dbReference type="GO" id="GO:0006208">
    <property type="term" value="P:pyrimidine nucleobase catabolic process"/>
    <property type="evidence" value="ECO:0007669"/>
    <property type="project" value="TreeGrafter"/>
</dbReference>
<sequence length="173" mass="18163">MNEKEATVKTHAEVPVDQQSFRASMGAVATPVSIVTTSIHAPHGTTVSAFASLSLDPPMVLVSLQNDSDLLGLISQSGRFGLNVLAFDQAGIASTFAKRGLDRFEGVDWVLDQGVPRIAGIASWAACRVVDLIPGGDHTIVTGLVEGADSADVAGLVYQHRRFGHFTPVEPAA</sequence>